<dbReference type="RefSeq" id="WP_344088536.1">
    <property type="nucleotide sequence ID" value="NZ_BAAAHB010000013.1"/>
</dbReference>
<feature type="region of interest" description="Disordered" evidence="1">
    <location>
        <begin position="1"/>
        <end position="50"/>
    </location>
</feature>
<protein>
    <submittedName>
        <fullName evidence="2">Uncharacterized protein</fullName>
    </submittedName>
</protein>
<sequence length="50" mass="5229">MSTTRFMTVMGGGHGKPQEEGDGHPGQPWQPTEEPTPDGGQPSEGGKHGK</sequence>
<organism evidence="2 3">
    <name type="scientific">Streptomyces stramineus</name>
    <dbReference type="NCBI Taxonomy" id="173861"/>
    <lineage>
        <taxon>Bacteria</taxon>
        <taxon>Bacillati</taxon>
        <taxon>Actinomycetota</taxon>
        <taxon>Actinomycetes</taxon>
        <taxon>Kitasatosporales</taxon>
        <taxon>Streptomycetaceae</taxon>
        <taxon>Streptomyces</taxon>
    </lineage>
</organism>
<accession>A0ABN0ZQV7</accession>
<dbReference type="EMBL" id="BAAAHB010000013">
    <property type="protein sequence ID" value="GAA0456036.1"/>
    <property type="molecule type" value="Genomic_DNA"/>
</dbReference>
<evidence type="ECO:0000313" key="2">
    <source>
        <dbReference type="EMBL" id="GAA0456036.1"/>
    </source>
</evidence>
<evidence type="ECO:0000313" key="3">
    <source>
        <dbReference type="Proteomes" id="UP001499895"/>
    </source>
</evidence>
<evidence type="ECO:0000256" key="1">
    <source>
        <dbReference type="SAM" id="MobiDB-lite"/>
    </source>
</evidence>
<keyword evidence="3" id="KW-1185">Reference proteome</keyword>
<proteinExistence type="predicted"/>
<reference evidence="2 3" key="1">
    <citation type="journal article" date="2019" name="Int. J. Syst. Evol. Microbiol.">
        <title>The Global Catalogue of Microorganisms (GCM) 10K type strain sequencing project: providing services to taxonomists for standard genome sequencing and annotation.</title>
        <authorList>
            <consortium name="The Broad Institute Genomics Platform"/>
            <consortium name="The Broad Institute Genome Sequencing Center for Infectious Disease"/>
            <person name="Wu L."/>
            <person name="Ma J."/>
        </authorList>
    </citation>
    <scope>NUCLEOTIDE SEQUENCE [LARGE SCALE GENOMIC DNA]</scope>
    <source>
        <strain evidence="2 3">JCM 10649</strain>
    </source>
</reference>
<gene>
    <name evidence="2" type="ORF">GCM10009544_18460</name>
</gene>
<name>A0ABN0ZQV7_9ACTN</name>
<comment type="caution">
    <text evidence="2">The sequence shown here is derived from an EMBL/GenBank/DDBJ whole genome shotgun (WGS) entry which is preliminary data.</text>
</comment>
<dbReference type="Proteomes" id="UP001499895">
    <property type="component" value="Unassembled WGS sequence"/>
</dbReference>